<organism evidence="2 3">
    <name type="scientific">Catenulispora yoronensis</name>
    <dbReference type="NCBI Taxonomy" id="450799"/>
    <lineage>
        <taxon>Bacteria</taxon>
        <taxon>Bacillati</taxon>
        <taxon>Actinomycetota</taxon>
        <taxon>Actinomycetes</taxon>
        <taxon>Catenulisporales</taxon>
        <taxon>Catenulisporaceae</taxon>
        <taxon>Catenulispora</taxon>
    </lineage>
</organism>
<comment type="caution">
    <text evidence="2">The sequence shown here is derived from an EMBL/GenBank/DDBJ whole genome shotgun (WGS) entry which is preliminary data.</text>
</comment>
<dbReference type="Gene3D" id="3.40.630.30">
    <property type="match status" value="1"/>
</dbReference>
<feature type="domain" description="N-acetyltransferase" evidence="1">
    <location>
        <begin position="1"/>
        <end position="168"/>
    </location>
</feature>
<protein>
    <submittedName>
        <fullName evidence="2">GNAT family N-acetyltransferase</fullName>
    </submittedName>
</protein>
<dbReference type="RefSeq" id="WP_344664978.1">
    <property type="nucleotide sequence ID" value="NZ_BAAAQN010000007.1"/>
</dbReference>
<reference evidence="2 3" key="1">
    <citation type="journal article" date="2019" name="Int. J. Syst. Evol. Microbiol.">
        <title>The Global Catalogue of Microorganisms (GCM) 10K type strain sequencing project: providing services to taxonomists for standard genome sequencing and annotation.</title>
        <authorList>
            <consortium name="The Broad Institute Genomics Platform"/>
            <consortium name="The Broad Institute Genome Sequencing Center for Infectious Disease"/>
            <person name="Wu L."/>
            <person name="Ma J."/>
        </authorList>
    </citation>
    <scope>NUCLEOTIDE SEQUENCE [LARGE SCALE GENOMIC DNA]</scope>
    <source>
        <strain evidence="2 3">JCM 16014</strain>
    </source>
</reference>
<dbReference type="Pfam" id="PF00583">
    <property type="entry name" value="Acetyltransf_1"/>
    <property type="match status" value="1"/>
</dbReference>
<evidence type="ECO:0000313" key="2">
    <source>
        <dbReference type="EMBL" id="GAA2020932.1"/>
    </source>
</evidence>
<proteinExistence type="predicted"/>
<evidence type="ECO:0000313" key="3">
    <source>
        <dbReference type="Proteomes" id="UP001500751"/>
    </source>
</evidence>
<keyword evidence="3" id="KW-1185">Reference proteome</keyword>
<gene>
    <name evidence="2" type="ORF">GCM10009839_17210</name>
</gene>
<dbReference type="EMBL" id="BAAAQN010000007">
    <property type="protein sequence ID" value="GAA2020932.1"/>
    <property type="molecule type" value="Genomic_DNA"/>
</dbReference>
<accession>A0ABN2TTL3</accession>
<dbReference type="CDD" id="cd04301">
    <property type="entry name" value="NAT_SF"/>
    <property type="match status" value="1"/>
</dbReference>
<dbReference type="SUPFAM" id="SSF55729">
    <property type="entry name" value="Acyl-CoA N-acyltransferases (Nat)"/>
    <property type="match status" value="1"/>
</dbReference>
<dbReference type="PROSITE" id="PS51186">
    <property type="entry name" value="GNAT"/>
    <property type="match status" value="1"/>
</dbReference>
<dbReference type="InterPro" id="IPR000182">
    <property type="entry name" value="GNAT_dom"/>
</dbReference>
<name>A0ABN2TTL3_9ACTN</name>
<dbReference type="InterPro" id="IPR016181">
    <property type="entry name" value="Acyl_CoA_acyltransferase"/>
</dbReference>
<dbReference type="Proteomes" id="UP001500751">
    <property type="component" value="Unassembled WGS sequence"/>
</dbReference>
<sequence length="175" mass="19689">MRIRRGDRDDVALVLAFGDEAVAWMNARGNTQQWGTEPWTGNPKRREAFEERADTGGMRVLEDADGTALGVMIITEKRQDYAPPVDERELYVNFLITSRAHAGRGIGRALVERAKQEAAERGIDLIRVDCWAGEDGNLVKVYESYGFTRDQEFMVGEWPGMLLRLRLSEVGKAGE</sequence>
<evidence type="ECO:0000259" key="1">
    <source>
        <dbReference type="PROSITE" id="PS51186"/>
    </source>
</evidence>